<name>G0JUB9_9PROT</name>
<keyword evidence="1" id="KW-0285">Flavoprotein</keyword>
<dbReference type="PROSITE" id="PS51387">
    <property type="entry name" value="FAD_PCMH"/>
    <property type="match status" value="1"/>
</dbReference>
<dbReference type="InterPro" id="IPR006094">
    <property type="entry name" value="Oxid_FAD_bind_N"/>
</dbReference>
<proteinExistence type="predicted"/>
<dbReference type="InterPro" id="IPR036318">
    <property type="entry name" value="FAD-bd_PCMH-like_sf"/>
</dbReference>
<dbReference type="InterPro" id="IPR016166">
    <property type="entry name" value="FAD-bd_PCMH"/>
</dbReference>
<dbReference type="KEGG" id="afi:Acife_3015"/>
<dbReference type="InterPro" id="IPR016169">
    <property type="entry name" value="FAD-bd_PCMH_sub2"/>
</dbReference>
<dbReference type="RefSeq" id="WP_014030327.1">
    <property type="nucleotide sequence ID" value="NC_015942.1"/>
</dbReference>
<dbReference type="EMBL" id="CP002985">
    <property type="protein sequence ID" value="AEM49088.1"/>
    <property type="molecule type" value="Genomic_DNA"/>
</dbReference>
<dbReference type="STRING" id="743299.Acife_3015"/>
<sequence>MTVVYASWGRYPKATPAAVYRAHWTDEDLPGGSHSVLPYGNGRSYGDSCLNDGGALLDMRGLDRVLNFDRSTGTLRCEAGVLLADILSLVVPIGWFLPVTPGTRFVTVGGAIANDVHGKNHHRTGTFGQHVLCLALRRSDQGVVLCSPTENTELFHATIGGLGLTGAILWAEIRLRPIANPGVDSETIRFANLEAFFDLSEESDRDYEYTVAWIDCLARGKSLGRGFFMRGNHAAPQKRQPSPPGKTHTFPIEPPFPLVNAWSLRAFNTLYYRKQMAAMHRAITHYEPFFYPLDGILHWNRMYGRQGFLQYQCVVSPDSAEESIRALLETIAAAKNGSFLAVLKVFGDRRSPGLLSFPRPGATLALDFPNQGQRTMDLLNNLDKIVASSGGAVYPAKDARMSGDHFRQYFPRWEEFQRYIDPRFSSSFWRRVMRT</sequence>
<evidence type="ECO:0000256" key="1">
    <source>
        <dbReference type="ARBA" id="ARBA00022827"/>
    </source>
</evidence>
<dbReference type="InterPro" id="IPR010031">
    <property type="entry name" value="FAD_lactone_oxidase-like"/>
</dbReference>
<dbReference type="Pfam" id="PF01565">
    <property type="entry name" value="FAD_binding_4"/>
    <property type="match status" value="1"/>
</dbReference>
<dbReference type="HOGENOM" id="CLU_032465_0_0_6"/>
<dbReference type="PANTHER" id="PTHR43762">
    <property type="entry name" value="L-GULONOLACTONE OXIDASE"/>
    <property type="match status" value="1"/>
</dbReference>
<reference evidence="3 4" key="1">
    <citation type="journal article" date="2011" name="J. Bacteriol.">
        <title>Draft genome of the psychrotolerant acidophile Acidithiobacillus ferrivorans SS3.</title>
        <authorList>
            <person name="Liljeqvist M."/>
            <person name="Valdes J."/>
            <person name="Holmes D.S."/>
            <person name="Dopson M."/>
        </authorList>
    </citation>
    <scope>NUCLEOTIDE SEQUENCE [LARGE SCALE GENOMIC DNA]</scope>
    <source>
        <strain evidence="3 4">SS3</strain>
    </source>
</reference>
<dbReference type="GO" id="GO:0016899">
    <property type="term" value="F:oxidoreductase activity, acting on the CH-OH group of donors, oxygen as acceptor"/>
    <property type="evidence" value="ECO:0007669"/>
    <property type="project" value="InterPro"/>
</dbReference>
<evidence type="ECO:0000313" key="4">
    <source>
        <dbReference type="Proteomes" id="UP000009220"/>
    </source>
</evidence>
<dbReference type="AlphaFoldDB" id="G0JUB9"/>
<feature type="domain" description="FAD-binding PCMH-type" evidence="2">
    <location>
        <begin position="12"/>
        <end position="178"/>
    </location>
</feature>
<dbReference type="eggNOG" id="COG0277">
    <property type="taxonomic scope" value="Bacteria"/>
</dbReference>
<dbReference type="GO" id="GO:0071949">
    <property type="term" value="F:FAD binding"/>
    <property type="evidence" value="ECO:0007669"/>
    <property type="project" value="InterPro"/>
</dbReference>
<keyword evidence="1" id="KW-0274">FAD</keyword>
<evidence type="ECO:0000313" key="3">
    <source>
        <dbReference type="EMBL" id="AEM49088.1"/>
    </source>
</evidence>
<protein>
    <submittedName>
        <fullName evidence="3">FAD linked oxidase domain protein</fullName>
    </submittedName>
</protein>
<dbReference type="SUPFAM" id="SSF56176">
    <property type="entry name" value="FAD-binding/transporter-associated domain-like"/>
    <property type="match status" value="1"/>
</dbReference>
<accession>G0JUB9</accession>
<dbReference type="PANTHER" id="PTHR43762:SF1">
    <property type="entry name" value="D-ARABINONO-1,4-LACTONE OXIDASE"/>
    <property type="match status" value="1"/>
</dbReference>
<evidence type="ECO:0000259" key="2">
    <source>
        <dbReference type="PROSITE" id="PS51387"/>
    </source>
</evidence>
<dbReference type="Proteomes" id="UP000009220">
    <property type="component" value="Chromosome"/>
</dbReference>
<gene>
    <name evidence="3" type="ORF">Acife_3015</name>
</gene>
<organism evidence="3 4">
    <name type="scientific">Acidithiobacillus ferrivorans SS3</name>
    <dbReference type="NCBI Taxonomy" id="743299"/>
    <lineage>
        <taxon>Bacteria</taxon>
        <taxon>Pseudomonadati</taxon>
        <taxon>Pseudomonadota</taxon>
        <taxon>Acidithiobacillia</taxon>
        <taxon>Acidithiobacillales</taxon>
        <taxon>Acidithiobacillaceae</taxon>
        <taxon>Acidithiobacillus</taxon>
    </lineage>
</organism>
<dbReference type="Gene3D" id="3.30.465.10">
    <property type="match status" value="1"/>
</dbReference>